<dbReference type="Proteomes" id="UP000057609">
    <property type="component" value="Chromosome"/>
</dbReference>
<dbReference type="PANTHER" id="PTHR47861:SF3">
    <property type="entry name" value="FKBP-TYPE PEPTIDYL-PROLYL CIS-TRANS ISOMERASE SLYD"/>
    <property type="match status" value="1"/>
</dbReference>
<keyword evidence="7 9" id="KW-0413">Isomerase</keyword>
<evidence type="ECO:0000256" key="1">
    <source>
        <dbReference type="ARBA" id="ARBA00000971"/>
    </source>
</evidence>
<evidence type="ECO:0000313" key="13">
    <source>
        <dbReference type="Proteomes" id="UP000057609"/>
    </source>
</evidence>
<feature type="domain" description="PPIase FKBP-type" evidence="11">
    <location>
        <begin position="7"/>
        <end position="79"/>
    </location>
</feature>
<reference evidence="12 13" key="1">
    <citation type="journal article" date="2015" name="Genome Announc.">
        <title>Complete Genome of Geobacter pickeringii G13T, a Metal-Reducing Isolate from Sedimentary Kaolin Deposits.</title>
        <authorList>
            <person name="Badalamenti J.P."/>
            <person name="Bond D.R."/>
        </authorList>
    </citation>
    <scope>NUCLEOTIDE SEQUENCE [LARGE SCALE GENOMIC DNA]</scope>
    <source>
        <strain evidence="12 13">G13</strain>
    </source>
</reference>
<dbReference type="OrthoDB" id="9808891at2"/>
<keyword evidence="4" id="KW-0963">Cytoplasm</keyword>
<name>A0A0B5BIT9_9BACT</name>
<evidence type="ECO:0000259" key="11">
    <source>
        <dbReference type="PROSITE" id="PS50059"/>
    </source>
</evidence>
<dbReference type="EMBL" id="CP009788">
    <property type="protein sequence ID" value="AJE04380.1"/>
    <property type="molecule type" value="Genomic_DNA"/>
</dbReference>
<accession>A0A0B5BIT9</accession>
<evidence type="ECO:0000256" key="4">
    <source>
        <dbReference type="ARBA" id="ARBA00022490"/>
    </source>
</evidence>
<dbReference type="RefSeq" id="WP_039744324.1">
    <property type="nucleotide sequence ID" value="NZ_CP009788.1"/>
</dbReference>
<evidence type="ECO:0000256" key="10">
    <source>
        <dbReference type="RuleBase" id="RU003915"/>
    </source>
</evidence>
<comment type="catalytic activity">
    <reaction evidence="1 9 10">
        <text>[protein]-peptidylproline (omega=180) = [protein]-peptidylproline (omega=0)</text>
        <dbReference type="Rhea" id="RHEA:16237"/>
        <dbReference type="Rhea" id="RHEA-COMP:10747"/>
        <dbReference type="Rhea" id="RHEA-COMP:10748"/>
        <dbReference type="ChEBI" id="CHEBI:83833"/>
        <dbReference type="ChEBI" id="CHEBI:83834"/>
        <dbReference type="EC" id="5.2.1.8"/>
    </reaction>
</comment>
<comment type="similarity">
    <text evidence="3 10">Belongs to the FKBP-type PPIase family.</text>
</comment>
<dbReference type="PANTHER" id="PTHR47861">
    <property type="entry name" value="FKBP-TYPE PEPTIDYL-PROLYL CIS-TRANS ISOMERASE SLYD"/>
    <property type="match status" value="1"/>
</dbReference>
<evidence type="ECO:0000256" key="8">
    <source>
        <dbReference type="ARBA" id="ARBA00037071"/>
    </source>
</evidence>
<keyword evidence="6" id="KW-0143">Chaperone</keyword>
<dbReference type="GO" id="GO:0005737">
    <property type="term" value="C:cytoplasm"/>
    <property type="evidence" value="ECO:0007669"/>
    <property type="project" value="UniProtKB-SubCell"/>
</dbReference>
<gene>
    <name evidence="12" type="ORF">GPICK_14365</name>
</gene>
<dbReference type="GO" id="GO:0003755">
    <property type="term" value="F:peptidyl-prolyl cis-trans isomerase activity"/>
    <property type="evidence" value="ECO:0007669"/>
    <property type="project" value="UniProtKB-UniRule"/>
</dbReference>
<keyword evidence="13" id="KW-1185">Reference proteome</keyword>
<evidence type="ECO:0000256" key="9">
    <source>
        <dbReference type="PROSITE-ProRule" id="PRU00277"/>
    </source>
</evidence>
<protein>
    <recommendedName>
        <fullName evidence="10">Peptidyl-prolyl cis-trans isomerase</fullName>
        <ecNumber evidence="10">5.2.1.8</ecNumber>
    </recommendedName>
</protein>
<dbReference type="KEGG" id="gpi:GPICK_14365"/>
<dbReference type="InterPro" id="IPR046357">
    <property type="entry name" value="PPIase_dom_sf"/>
</dbReference>
<evidence type="ECO:0000256" key="6">
    <source>
        <dbReference type="ARBA" id="ARBA00023186"/>
    </source>
</evidence>
<dbReference type="GO" id="GO:0042026">
    <property type="term" value="P:protein refolding"/>
    <property type="evidence" value="ECO:0007669"/>
    <property type="project" value="UniProtKB-ARBA"/>
</dbReference>
<dbReference type="Pfam" id="PF00254">
    <property type="entry name" value="FKBP_C"/>
    <property type="match status" value="1"/>
</dbReference>
<sequence length="149" mass="16023">MAQAQQGDTVKVHYTGKLTTGEIFDSSEECTSCDCESGPMEFTIGQGEVIPGFETAVIGMSPGESKTVTIPVDQAYGERVDQMVAEVEREFLPADVVPEVGHQYEVTQEGGDVFSVTVTAVTDTHVTLDANHPLAGRDLVFEIKLLEIA</sequence>
<dbReference type="HOGENOM" id="CLU_098197_2_1_7"/>
<dbReference type="InterPro" id="IPR001179">
    <property type="entry name" value="PPIase_FKBP_dom"/>
</dbReference>
<organism evidence="12 13">
    <name type="scientific">Geobacter pickeringii</name>
    <dbReference type="NCBI Taxonomy" id="345632"/>
    <lineage>
        <taxon>Bacteria</taxon>
        <taxon>Pseudomonadati</taxon>
        <taxon>Thermodesulfobacteriota</taxon>
        <taxon>Desulfuromonadia</taxon>
        <taxon>Geobacterales</taxon>
        <taxon>Geobacteraceae</taxon>
        <taxon>Geobacter</taxon>
    </lineage>
</organism>
<evidence type="ECO:0000256" key="3">
    <source>
        <dbReference type="ARBA" id="ARBA00006577"/>
    </source>
</evidence>
<evidence type="ECO:0000256" key="2">
    <source>
        <dbReference type="ARBA" id="ARBA00004496"/>
    </source>
</evidence>
<proteinExistence type="inferred from homology"/>
<comment type="subcellular location">
    <subcellularLocation>
        <location evidence="2">Cytoplasm</location>
    </subcellularLocation>
</comment>
<dbReference type="EC" id="5.2.1.8" evidence="10"/>
<keyword evidence="5 9" id="KW-0697">Rotamase</keyword>
<comment type="function">
    <text evidence="8">Also involved in hydrogenase metallocenter assembly, probably by participating in the nickel insertion step. This function in hydrogenase biosynthesis requires chaperone activity and the presence of the metal-binding domain, but not PPIase activity.</text>
</comment>
<evidence type="ECO:0000256" key="5">
    <source>
        <dbReference type="ARBA" id="ARBA00023110"/>
    </source>
</evidence>
<evidence type="ECO:0000313" key="12">
    <source>
        <dbReference type="EMBL" id="AJE04380.1"/>
    </source>
</evidence>
<dbReference type="STRING" id="345632.GPICK_14365"/>
<dbReference type="Gene3D" id="3.10.50.40">
    <property type="match status" value="1"/>
</dbReference>
<dbReference type="SUPFAM" id="SSF54534">
    <property type="entry name" value="FKBP-like"/>
    <property type="match status" value="1"/>
</dbReference>
<dbReference type="PROSITE" id="PS50059">
    <property type="entry name" value="FKBP_PPIASE"/>
    <property type="match status" value="1"/>
</dbReference>
<dbReference type="AlphaFoldDB" id="A0A0B5BIT9"/>
<evidence type="ECO:0000256" key="7">
    <source>
        <dbReference type="ARBA" id="ARBA00023235"/>
    </source>
</evidence>